<sequence>MGPALGSQQLQAVILAGVRVAGIRSVEKALGVLVDSPEHKPTVAKKAKGILACTSSSVPSRTRAVIVPLNLALLRPCLESCVRFWAPQSRKNPEVLECVQGKAMDLVKGLEHKSSEGS</sequence>
<name>A0A8K1G4R1_9PASS</name>
<proteinExistence type="predicted"/>
<accession>A0A8K1G4R1</accession>
<evidence type="ECO:0000313" key="2">
    <source>
        <dbReference type="Proteomes" id="UP000796761"/>
    </source>
</evidence>
<evidence type="ECO:0000313" key="1">
    <source>
        <dbReference type="EMBL" id="TRZ11499.1"/>
    </source>
</evidence>
<dbReference type="Proteomes" id="UP000796761">
    <property type="component" value="Unassembled WGS sequence"/>
</dbReference>
<reference evidence="1" key="1">
    <citation type="submission" date="2019-04" db="EMBL/GenBank/DDBJ databases">
        <title>Genome assembly of Zosterops borbonicus 15179.</title>
        <authorList>
            <person name="Leroy T."/>
            <person name="Anselmetti Y."/>
            <person name="Tilak M.-K."/>
            <person name="Nabholz B."/>
        </authorList>
    </citation>
    <scope>NUCLEOTIDE SEQUENCE</scope>
    <source>
        <strain evidence="1">HGM_15179</strain>
        <tissue evidence="1">Muscle</tissue>
    </source>
</reference>
<gene>
    <name evidence="1" type="ORF">HGM15179_015610</name>
</gene>
<dbReference type="OrthoDB" id="276744at2759"/>
<organism evidence="1 2">
    <name type="scientific">Zosterops borbonicus</name>
    <dbReference type="NCBI Taxonomy" id="364589"/>
    <lineage>
        <taxon>Eukaryota</taxon>
        <taxon>Metazoa</taxon>
        <taxon>Chordata</taxon>
        <taxon>Craniata</taxon>
        <taxon>Vertebrata</taxon>
        <taxon>Euteleostomi</taxon>
        <taxon>Archelosauria</taxon>
        <taxon>Archosauria</taxon>
        <taxon>Dinosauria</taxon>
        <taxon>Saurischia</taxon>
        <taxon>Theropoda</taxon>
        <taxon>Coelurosauria</taxon>
        <taxon>Aves</taxon>
        <taxon>Neognathae</taxon>
        <taxon>Neoaves</taxon>
        <taxon>Telluraves</taxon>
        <taxon>Australaves</taxon>
        <taxon>Passeriformes</taxon>
        <taxon>Sylvioidea</taxon>
        <taxon>Zosteropidae</taxon>
        <taxon>Zosterops</taxon>
    </lineage>
</organism>
<dbReference type="EMBL" id="SWJQ01000698">
    <property type="protein sequence ID" value="TRZ11499.1"/>
    <property type="molecule type" value="Genomic_DNA"/>
</dbReference>
<comment type="caution">
    <text evidence="1">The sequence shown here is derived from an EMBL/GenBank/DDBJ whole genome shotgun (WGS) entry which is preliminary data.</text>
</comment>
<keyword evidence="2" id="KW-1185">Reference proteome</keyword>
<protein>
    <submittedName>
        <fullName evidence="1">Uncharacterized protein</fullName>
    </submittedName>
</protein>
<dbReference type="AlphaFoldDB" id="A0A8K1G4R1"/>